<evidence type="ECO:0000259" key="2">
    <source>
        <dbReference type="PROSITE" id="PS50995"/>
    </source>
</evidence>
<dbReference type="GO" id="GO:0003700">
    <property type="term" value="F:DNA-binding transcription factor activity"/>
    <property type="evidence" value="ECO:0007669"/>
    <property type="project" value="InterPro"/>
</dbReference>
<comment type="caution">
    <text evidence="3">The sequence shown here is derived from an EMBL/GenBank/DDBJ whole genome shotgun (WGS) entry which is preliminary data.</text>
</comment>
<accession>A0A0D6PXV8</accession>
<dbReference type="AlphaFoldDB" id="A0A0D6PXV8"/>
<organism evidence="3 4">
    <name type="scientific">Komagataeibacter europaeus NBRC 3261</name>
    <dbReference type="NCBI Taxonomy" id="1234669"/>
    <lineage>
        <taxon>Bacteria</taxon>
        <taxon>Pseudomonadati</taxon>
        <taxon>Pseudomonadota</taxon>
        <taxon>Alphaproteobacteria</taxon>
        <taxon>Acetobacterales</taxon>
        <taxon>Acetobacteraceae</taxon>
        <taxon>Komagataeibacter</taxon>
    </lineage>
</organism>
<dbReference type="GO" id="GO:0006950">
    <property type="term" value="P:response to stress"/>
    <property type="evidence" value="ECO:0007669"/>
    <property type="project" value="TreeGrafter"/>
</dbReference>
<dbReference type="EMBL" id="BANI01000019">
    <property type="protein sequence ID" value="GAN95331.1"/>
    <property type="molecule type" value="Genomic_DNA"/>
</dbReference>
<dbReference type="Proteomes" id="UP000032675">
    <property type="component" value="Unassembled WGS sequence"/>
</dbReference>
<dbReference type="PANTHER" id="PTHR33164">
    <property type="entry name" value="TRANSCRIPTIONAL REGULATOR, MARR FAMILY"/>
    <property type="match status" value="1"/>
</dbReference>
<dbReference type="Pfam" id="PF12802">
    <property type="entry name" value="MarR_2"/>
    <property type="match status" value="1"/>
</dbReference>
<evidence type="ECO:0000256" key="1">
    <source>
        <dbReference type="SAM" id="MobiDB-lite"/>
    </source>
</evidence>
<protein>
    <submittedName>
        <fullName evidence="3">Transcriptional regulator MarR</fullName>
    </submittedName>
</protein>
<dbReference type="SUPFAM" id="SSF46785">
    <property type="entry name" value="Winged helix' DNA-binding domain"/>
    <property type="match status" value="1"/>
</dbReference>
<dbReference type="Gene3D" id="1.10.10.10">
    <property type="entry name" value="Winged helix-like DNA-binding domain superfamily/Winged helix DNA-binding domain"/>
    <property type="match status" value="1"/>
</dbReference>
<dbReference type="PANTHER" id="PTHR33164:SF43">
    <property type="entry name" value="HTH-TYPE TRANSCRIPTIONAL REPRESSOR YETL"/>
    <property type="match status" value="1"/>
</dbReference>
<evidence type="ECO:0000313" key="4">
    <source>
        <dbReference type="Proteomes" id="UP000032675"/>
    </source>
</evidence>
<feature type="region of interest" description="Disordered" evidence="1">
    <location>
        <begin position="117"/>
        <end position="138"/>
    </location>
</feature>
<dbReference type="InterPro" id="IPR000835">
    <property type="entry name" value="HTH_MarR-typ"/>
</dbReference>
<dbReference type="PROSITE" id="PS50995">
    <property type="entry name" value="HTH_MARR_2"/>
    <property type="match status" value="1"/>
</dbReference>
<dbReference type="RefSeq" id="WP_019090537.1">
    <property type="nucleotide sequence ID" value="NZ_BANI01000019.1"/>
</dbReference>
<proteinExistence type="predicted"/>
<dbReference type="InterPro" id="IPR036388">
    <property type="entry name" value="WH-like_DNA-bd_sf"/>
</dbReference>
<sequence length="138" mass="15359">MSKSSDANTDQMINSLRDTIVAMVRRDGPDLSARQLAVFLTCYLRGDGSHTVRGLAAELNVSKPAITRALDRLKALDLARRAPDPMDRRSVLIKHTIKGKAYLRDLCSIVNEAATQEKAAPVRKTTRTRRTEEQRRAG</sequence>
<reference evidence="3 4" key="1">
    <citation type="submission" date="2012-11" db="EMBL/GenBank/DDBJ databases">
        <title>Whole genome sequence of Gluconacetobacter europaeus NBRC3261.</title>
        <authorList>
            <person name="Azuma Y."/>
            <person name="Higashiura N."/>
            <person name="Hirakawa H."/>
            <person name="Matsushita K."/>
        </authorList>
    </citation>
    <scope>NUCLEOTIDE SEQUENCE [LARGE SCALE GENOMIC DNA]</scope>
    <source>
        <strain evidence="3 4">NBRC 3261</strain>
    </source>
</reference>
<name>A0A0D6PXV8_KOMEU</name>
<dbReference type="InterPro" id="IPR036390">
    <property type="entry name" value="WH_DNA-bd_sf"/>
</dbReference>
<dbReference type="InterPro" id="IPR039422">
    <property type="entry name" value="MarR/SlyA-like"/>
</dbReference>
<evidence type="ECO:0000313" key="3">
    <source>
        <dbReference type="EMBL" id="GAN95331.1"/>
    </source>
</evidence>
<feature type="compositionally biased region" description="Basic and acidic residues" evidence="1">
    <location>
        <begin position="129"/>
        <end position="138"/>
    </location>
</feature>
<gene>
    <name evidence="3" type="ORF">Geu3261_0019_040</name>
</gene>
<dbReference type="SMART" id="SM00347">
    <property type="entry name" value="HTH_MARR"/>
    <property type="match status" value="1"/>
</dbReference>
<feature type="domain" description="HTH marR-type" evidence="2">
    <location>
        <begin position="1"/>
        <end position="138"/>
    </location>
</feature>